<dbReference type="OrthoDB" id="35908at2157"/>
<evidence type="ECO:0000313" key="1">
    <source>
        <dbReference type="EMBL" id="SEH41422.1"/>
    </source>
</evidence>
<protein>
    <recommendedName>
        <fullName evidence="3">PAC2 family protein</fullName>
    </recommendedName>
</protein>
<reference evidence="1 2" key="1">
    <citation type="submission" date="2016-10" db="EMBL/GenBank/DDBJ databases">
        <authorList>
            <person name="de Groot N.N."/>
        </authorList>
    </citation>
    <scope>NUCLEOTIDE SEQUENCE [LARGE SCALE GENOMIC DNA]</scope>
    <source>
        <strain evidence="1 2">IBRC-M10418</strain>
    </source>
</reference>
<dbReference type="Pfam" id="PF09754">
    <property type="entry name" value="PAC2"/>
    <property type="match status" value="1"/>
</dbReference>
<keyword evidence="2" id="KW-1185">Reference proteome</keyword>
<evidence type="ECO:0000313" key="2">
    <source>
        <dbReference type="Proteomes" id="UP000199215"/>
    </source>
</evidence>
<dbReference type="InterPro" id="IPR038389">
    <property type="entry name" value="PSMG2_sf"/>
</dbReference>
<dbReference type="InterPro" id="IPR019151">
    <property type="entry name" value="Proteasome_assmbl_chaperone_2"/>
</dbReference>
<dbReference type="AlphaFoldDB" id="A0A1H6HZ71"/>
<name>A0A1H6HZ71_9EURY</name>
<dbReference type="Proteomes" id="UP000199215">
    <property type="component" value="Unassembled WGS sequence"/>
</dbReference>
<dbReference type="SUPFAM" id="SSF159659">
    <property type="entry name" value="Cgl1923-like"/>
    <property type="match status" value="1"/>
</dbReference>
<gene>
    <name evidence="1" type="ORF">SAMN05192561_101779</name>
</gene>
<sequence>MARINVLAEDVELDAPFLIEGLPGVGLVGKIAADHIVEAFDMIHYANVHCEGIPPVVTYPEDDSRLSTPVRIYADAERDLLVLQSDVPVSPAAATEFADCVAGWFEEEAVTPLYLSGRPAEKEAAPPALYGIATGEGGTHLDRAGIDAPSEMGLVTGPTGALLSHALENDRTAVGLVVESDPQFPDPEASRALITHGIEPITDVDIPTDTLVDRADEIQRAKEQLAMRMQDIEEESTEARPLRMYQ</sequence>
<dbReference type="RefSeq" id="WP_092814490.1">
    <property type="nucleotide sequence ID" value="NZ_FNWU01000001.1"/>
</dbReference>
<proteinExistence type="predicted"/>
<dbReference type="Gene3D" id="3.40.50.10900">
    <property type="entry name" value="PAC-like subunit"/>
    <property type="match status" value="1"/>
</dbReference>
<evidence type="ECO:0008006" key="3">
    <source>
        <dbReference type="Google" id="ProtNLM"/>
    </source>
</evidence>
<organism evidence="1 2">
    <name type="scientific">Halopenitus malekzadehii</name>
    <dbReference type="NCBI Taxonomy" id="1267564"/>
    <lineage>
        <taxon>Archaea</taxon>
        <taxon>Methanobacteriati</taxon>
        <taxon>Methanobacteriota</taxon>
        <taxon>Stenosarchaea group</taxon>
        <taxon>Halobacteria</taxon>
        <taxon>Halobacteriales</taxon>
        <taxon>Haloferacaceae</taxon>
        <taxon>Halopenitus</taxon>
    </lineage>
</organism>
<dbReference type="PANTHER" id="PTHR35610:SF8">
    <property type="entry name" value="3-ISOPROPYLMALATE DEHYDRATASE"/>
    <property type="match status" value="1"/>
</dbReference>
<dbReference type="EMBL" id="FNWU01000001">
    <property type="protein sequence ID" value="SEH41422.1"/>
    <property type="molecule type" value="Genomic_DNA"/>
</dbReference>
<dbReference type="STRING" id="1267564.SAMN05192561_101779"/>
<accession>A0A1H6HZ71</accession>
<dbReference type="PANTHER" id="PTHR35610">
    <property type="entry name" value="3-ISOPROPYLMALATE DEHYDRATASE-RELATED"/>
    <property type="match status" value="1"/>
</dbReference>